<dbReference type="PANTHER" id="PTHR30203">
    <property type="entry name" value="OUTER MEMBRANE CATION EFFLUX PROTEIN"/>
    <property type="match status" value="1"/>
</dbReference>
<name>A0ABS7ZQK7_9GAMM</name>
<feature type="signal peptide" evidence="2">
    <location>
        <begin position="1"/>
        <end position="23"/>
    </location>
</feature>
<organism evidence="3 4">
    <name type="scientific">Thalassolituus marinus</name>
    <dbReference type="NCBI Taxonomy" id="671053"/>
    <lineage>
        <taxon>Bacteria</taxon>
        <taxon>Pseudomonadati</taxon>
        <taxon>Pseudomonadota</taxon>
        <taxon>Gammaproteobacteria</taxon>
        <taxon>Oceanospirillales</taxon>
        <taxon>Oceanospirillaceae</taxon>
        <taxon>Thalassolituus</taxon>
    </lineage>
</organism>
<dbReference type="PANTHER" id="PTHR30203:SF29">
    <property type="entry name" value="PROTEIN CYAE"/>
    <property type="match status" value="1"/>
</dbReference>
<dbReference type="InterPro" id="IPR010131">
    <property type="entry name" value="MdtP/NodT-like"/>
</dbReference>
<protein>
    <submittedName>
        <fullName evidence="3">TolC family protein</fullName>
    </submittedName>
</protein>
<keyword evidence="4" id="KW-1185">Reference proteome</keyword>
<evidence type="ECO:0000313" key="4">
    <source>
        <dbReference type="Proteomes" id="UP000714380"/>
    </source>
</evidence>
<sequence>MFSVPHVRSLPVLLAVLLLPACASVRPDAAASMATVSGDWQAPLPAGVSADNATASDLAAWWQQLNEPLLNQLIELTLANNTDMASAVLSHRLALLQLGVADADYLPSLRAGTGVSRSGSSDSMNNSANASLSASWEIDLWGSMNSQQLAASASVDQAAAQLRDARVSLVAQTATAYTSLRLAQQNVQVAQAAIELRQHSYELARSTWQAGLGTELALMQARTLLEQSRASLPQYQQAASAAINQLRVLAGGELDSVLPQLQSTASLPALPQQLVLTLPAETLRQRPDVKASEYALVVQGEAVVQAHNRRFPVLSLSGSLSNSGDNLSDVFSVDGLVRSIAATVSYSLFDSGVLKTNERTQQLKFEQALLSYRSSLLNAQQEVEDALAALVATQQQQVAYQQAEAAAELAGELAQLQYEAGLLGFDDLLDAQSDLLSARNNRVQNDGALLNDWIQLYRAAGGGWQATPSELTDNQFPGTSS</sequence>
<keyword evidence="2" id="KW-0812">Transmembrane</keyword>
<evidence type="ECO:0000313" key="3">
    <source>
        <dbReference type="EMBL" id="MCA6063362.1"/>
    </source>
</evidence>
<keyword evidence="2" id="KW-1134">Transmembrane beta strand</keyword>
<dbReference type="SUPFAM" id="SSF56954">
    <property type="entry name" value="Outer membrane efflux proteins (OEP)"/>
    <property type="match status" value="1"/>
</dbReference>
<comment type="subcellular location">
    <subcellularLocation>
        <location evidence="2">Cell outer membrane</location>
        <topology evidence="2">Lipid-anchor</topology>
    </subcellularLocation>
</comment>
<comment type="similarity">
    <text evidence="1 2">Belongs to the outer membrane factor (OMF) (TC 1.B.17) family.</text>
</comment>
<dbReference type="Proteomes" id="UP000714380">
    <property type="component" value="Unassembled WGS sequence"/>
</dbReference>
<dbReference type="RefSeq" id="WP_225673300.1">
    <property type="nucleotide sequence ID" value="NZ_JAEDAH010000035.1"/>
</dbReference>
<dbReference type="InterPro" id="IPR003423">
    <property type="entry name" value="OMP_efflux"/>
</dbReference>
<evidence type="ECO:0000256" key="2">
    <source>
        <dbReference type="RuleBase" id="RU362097"/>
    </source>
</evidence>
<keyword evidence="2" id="KW-0564">Palmitate</keyword>
<comment type="caution">
    <text evidence="3">The sequence shown here is derived from an EMBL/GenBank/DDBJ whole genome shotgun (WGS) entry which is preliminary data.</text>
</comment>
<reference evidence="3 4" key="1">
    <citation type="submission" date="2020-12" db="EMBL/GenBank/DDBJ databases">
        <title>Novel Thalassolituus-related marine hydrocarbonoclastic bacteria mediated algae-derived hydrocarbons mineralization in twilight zone of the northern South China Sea.</title>
        <authorList>
            <person name="Dong C."/>
        </authorList>
    </citation>
    <scope>NUCLEOTIDE SEQUENCE [LARGE SCALE GENOMIC DNA]</scope>
    <source>
        <strain evidence="3 4">IMCC1826</strain>
    </source>
</reference>
<keyword evidence="2" id="KW-0472">Membrane</keyword>
<dbReference type="NCBIfam" id="TIGR01845">
    <property type="entry name" value="outer_NodT"/>
    <property type="match status" value="1"/>
</dbReference>
<keyword evidence="2" id="KW-0732">Signal</keyword>
<proteinExistence type="inferred from homology"/>
<dbReference type="EMBL" id="JAEDAH010000035">
    <property type="protein sequence ID" value="MCA6063362.1"/>
    <property type="molecule type" value="Genomic_DNA"/>
</dbReference>
<dbReference type="Gene3D" id="1.20.1600.10">
    <property type="entry name" value="Outer membrane efflux proteins (OEP)"/>
    <property type="match status" value="1"/>
</dbReference>
<accession>A0ABS7ZQK7</accession>
<dbReference type="Pfam" id="PF02321">
    <property type="entry name" value="OEP"/>
    <property type="match status" value="2"/>
</dbReference>
<dbReference type="Gene3D" id="2.20.200.10">
    <property type="entry name" value="Outer membrane efflux proteins (OEP)"/>
    <property type="match status" value="1"/>
</dbReference>
<gene>
    <name evidence="3" type="ORF">I9W95_07060</name>
</gene>
<keyword evidence="2" id="KW-0449">Lipoprotein</keyword>
<feature type="chain" id="PRO_5044962677" evidence="2">
    <location>
        <begin position="24"/>
        <end position="481"/>
    </location>
</feature>
<evidence type="ECO:0000256" key="1">
    <source>
        <dbReference type="ARBA" id="ARBA00007613"/>
    </source>
</evidence>